<feature type="coiled-coil region" evidence="2">
    <location>
        <begin position="20"/>
        <end position="111"/>
    </location>
</feature>
<dbReference type="Pfam" id="PF25526">
    <property type="entry name" value="LIP-1"/>
    <property type="match status" value="2"/>
</dbReference>
<dbReference type="InterPro" id="IPR029515">
    <property type="entry name" value="Liprin"/>
</dbReference>
<keyword evidence="6" id="KW-1185">Reference proteome</keyword>
<feature type="domain" description="Liprin-alpha CC2" evidence="4">
    <location>
        <begin position="247"/>
        <end position="385"/>
    </location>
</feature>
<dbReference type="AlphaFoldDB" id="A0A183SVP7"/>
<feature type="region of interest" description="Disordered" evidence="3">
    <location>
        <begin position="369"/>
        <end position="400"/>
    </location>
</feature>
<proteinExistence type="predicted"/>
<dbReference type="PANTHER" id="PTHR12587">
    <property type="entry name" value="LAR INTERACTING PROTEIN LIP -RELATED PROTEIN"/>
    <property type="match status" value="1"/>
</dbReference>
<feature type="compositionally biased region" description="Basic and acidic residues" evidence="3">
    <location>
        <begin position="200"/>
        <end position="209"/>
    </location>
</feature>
<evidence type="ECO:0000313" key="7">
    <source>
        <dbReference type="WBParaSite" id="SSLN_0000862501-mRNA-1"/>
    </source>
</evidence>
<evidence type="ECO:0000256" key="3">
    <source>
        <dbReference type="SAM" id="MobiDB-lite"/>
    </source>
</evidence>
<keyword evidence="1" id="KW-0677">Repeat</keyword>
<keyword evidence="2" id="KW-0175">Coiled coil</keyword>
<gene>
    <name evidence="5" type="ORF">SSLN_LOCUS8295</name>
</gene>
<dbReference type="GO" id="GO:0048786">
    <property type="term" value="C:presynaptic active zone"/>
    <property type="evidence" value="ECO:0007669"/>
    <property type="project" value="TreeGrafter"/>
</dbReference>
<dbReference type="OrthoDB" id="2132119at2759"/>
<dbReference type="Proteomes" id="UP000275846">
    <property type="component" value="Unassembled WGS sequence"/>
</dbReference>
<dbReference type="STRING" id="70667.A0A183SVP7"/>
<accession>A0A183SVP7</accession>
<dbReference type="EMBL" id="UYSU01034578">
    <property type="protein sequence ID" value="VDL94680.1"/>
    <property type="molecule type" value="Genomic_DNA"/>
</dbReference>
<evidence type="ECO:0000313" key="5">
    <source>
        <dbReference type="EMBL" id="VDL94680.1"/>
    </source>
</evidence>
<feature type="domain" description="Liprin-alpha CC2" evidence="4">
    <location>
        <begin position="401"/>
        <end position="523"/>
    </location>
</feature>
<dbReference type="WBParaSite" id="SSLN_0000862501-mRNA-1">
    <property type="protein sequence ID" value="SSLN_0000862501-mRNA-1"/>
    <property type="gene ID" value="SSLN_0000862501"/>
</dbReference>
<evidence type="ECO:0000256" key="2">
    <source>
        <dbReference type="SAM" id="Coils"/>
    </source>
</evidence>
<reference evidence="7" key="1">
    <citation type="submission" date="2016-06" db="UniProtKB">
        <authorList>
            <consortium name="WormBaseParasite"/>
        </authorList>
    </citation>
    <scope>IDENTIFICATION</scope>
</reference>
<feature type="region of interest" description="Disordered" evidence="3">
    <location>
        <begin position="200"/>
        <end position="228"/>
    </location>
</feature>
<sequence length="654" mass="72819">MSGDRDSQTSSDGGNVEDMLLSMLDERDRLMVALREAREELQLTRTRLVEVERERDALQAQIASTIPKDLAECIKELTKAKEELKQRMDEIIELKAERNNIRLLLEHLECLVAQHERSLRMTVVKRHTATPTGIPGTISEDYNSCTSGAGGSSGISSEVEVLKALKSLFEHHKALDEKVRERLKTAVNKASQLEQELSELRAADGDKAKTSIPTAVGGGGPPKRSIATSTDTVAGQSLLNAPNASKTAISALTPDIADSDKNSQSNQQRKLMELAMEHKIALLQKKLTEADTKRSEQESKIVLLDQRCLVSQREVTTLQNQADKMRTELAGKATLVKQMEEKISRLQSNLESAERLVQTKSEITFITSGQKERTDGISEAEDEQMEKTAAGKYPGDEHSREEQLQQLEEAVDLATRTQMQQQMSAHRKNISSMMMQLSNAQEHIKDLTEQLEDNKAELVRAQEREKLNEEHNERLSSTVDTLLLEANERLQSHLSERMAALQQKRELVAEMERLKFALDEALSDRELLVKDSNHLRRKLAELTGGYSVKDAKLVKPSENLGNMDTMDSLLAVDPSGRLICDRPLNATATSVVYAVSPTIISSTLQPLNRSSAILDDSFGIEQVSRSESTKICSVGCLSLPTGFNLMFFIKVNNY</sequence>
<reference evidence="5 6" key="2">
    <citation type="submission" date="2018-11" db="EMBL/GenBank/DDBJ databases">
        <authorList>
            <consortium name="Pathogen Informatics"/>
        </authorList>
    </citation>
    <scope>NUCLEOTIDE SEQUENCE [LARGE SCALE GENOMIC DNA]</scope>
    <source>
        <strain evidence="5 6">NST_G2</strain>
    </source>
</reference>
<evidence type="ECO:0000313" key="6">
    <source>
        <dbReference type="Proteomes" id="UP000275846"/>
    </source>
</evidence>
<evidence type="ECO:0000259" key="4">
    <source>
        <dbReference type="Pfam" id="PF25526"/>
    </source>
</evidence>
<feature type="coiled-coil region" evidence="2">
    <location>
        <begin position="329"/>
        <end position="363"/>
    </location>
</feature>
<name>A0A183SVP7_SCHSO</name>
<organism evidence="7">
    <name type="scientific">Schistocephalus solidus</name>
    <name type="common">Tapeworm</name>
    <dbReference type="NCBI Taxonomy" id="70667"/>
    <lineage>
        <taxon>Eukaryota</taxon>
        <taxon>Metazoa</taxon>
        <taxon>Spiralia</taxon>
        <taxon>Lophotrochozoa</taxon>
        <taxon>Platyhelminthes</taxon>
        <taxon>Cestoda</taxon>
        <taxon>Eucestoda</taxon>
        <taxon>Diphyllobothriidea</taxon>
        <taxon>Diphyllobothriidae</taxon>
        <taxon>Schistocephalus</taxon>
    </lineage>
</organism>
<dbReference type="InterPro" id="IPR057892">
    <property type="entry name" value="LIP-1_CC2"/>
</dbReference>
<dbReference type="PANTHER" id="PTHR12587:SF20">
    <property type="entry name" value="LIPRIN-ALPHA, ISOFORM E"/>
    <property type="match status" value="1"/>
</dbReference>
<feature type="coiled-coil region" evidence="2">
    <location>
        <begin position="430"/>
        <end position="524"/>
    </location>
</feature>
<evidence type="ECO:0000256" key="1">
    <source>
        <dbReference type="ARBA" id="ARBA00022737"/>
    </source>
</evidence>
<dbReference type="GO" id="GO:0050808">
    <property type="term" value="P:synapse organization"/>
    <property type="evidence" value="ECO:0007669"/>
    <property type="project" value="TreeGrafter"/>
</dbReference>
<protein>
    <submittedName>
        <fullName evidence="7">Liprin-alpha-2</fullName>
    </submittedName>
</protein>